<dbReference type="PANTHER" id="PTHR39614:SF2">
    <property type="entry name" value="INTEGRAL MEMBRANE PROTEIN"/>
    <property type="match status" value="1"/>
</dbReference>
<dbReference type="InterPro" id="IPR049326">
    <property type="entry name" value="Rhodopsin_dom_fungi"/>
</dbReference>
<feature type="transmembrane region" description="Helical" evidence="1">
    <location>
        <begin position="219"/>
        <end position="238"/>
    </location>
</feature>
<keyword evidence="4" id="KW-1185">Reference proteome</keyword>
<dbReference type="PANTHER" id="PTHR39614">
    <property type="entry name" value="INTEGRAL MEMBRANE PROTEIN"/>
    <property type="match status" value="1"/>
</dbReference>
<name>A0A194XLD5_MOLSC</name>
<evidence type="ECO:0000256" key="1">
    <source>
        <dbReference type="SAM" id="Phobius"/>
    </source>
</evidence>
<feature type="transmembrane region" description="Helical" evidence="1">
    <location>
        <begin position="177"/>
        <end position="199"/>
    </location>
</feature>
<feature type="transmembrane region" description="Helical" evidence="1">
    <location>
        <begin position="24"/>
        <end position="48"/>
    </location>
</feature>
<protein>
    <recommendedName>
        <fullName evidence="2">Rhodopsin domain-containing protein</fullName>
    </recommendedName>
</protein>
<dbReference type="OrthoDB" id="3918601at2759"/>
<evidence type="ECO:0000313" key="3">
    <source>
        <dbReference type="EMBL" id="KUJ20587.1"/>
    </source>
</evidence>
<organism evidence="3 4">
    <name type="scientific">Mollisia scopiformis</name>
    <name type="common">Conifer needle endophyte fungus</name>
    <name type="synonym">Phialocephala scopiformis</name>
    <dbReference type="NCBI Taxonomy" id="149040"/>
    <lineage>
        <taxon>Eukaryota</taxon>
        <taxon>Fungi</taxon>
        <taxon>Dikarya</taxon>
        <taxon>Ascomycota</taxon>
        <taxon>Pezizomycotina</taxon>
        <taxon>Leotiomycetes</taxon>
        <taxon>Helotiales</taxon>
        <taxon>Mollisiaceae</taxon>
        <taxon>Mollisia</taxon>
    </lineage>
</organism>
<evidence type="ECO:0000259" key="2">
    <source>
        <dbReference type="Pfam" id="PF20684"/>
    </source>
</evidence>
<dbReference type="InParanoid" id="A0A194XLD5"/>
<evidence type="ECO:0000313" key="4">
    <source>
        <dbReference type="Proteomes" id="UP000070700"/>
    </source>
</evidence>
<dbReference type="Pfam" id="PF20684">
    <property type="entry name" value="Fung_rhodopsin"/>
    <property type="match status" value="1"/>
</dbReference>
<keyword evidence="1" id="KW-0472">Membrane</keyword>
<keyword evidence="1" id="KW-0812">Transmembrane</keyword>
<dbReference type="GeneID" id="28818725"/>
<accession>A0A194XLD5</accession>
<dbReference type="KEGG" id="psco:LY89DRAFT_579345"/>
<sequence>MILCVGARLFSKYNVIRRITLDDVLIGVTMVFAIAHTYALSMMVVNGLGRPQESLNDDMIEDFEQYGYVSQLLYIPALCLAKLSTLVYLRALSPDTPYVYSNIAVEIFVVLWAISAELAIAFQCSLPTAWAIITTKCFNVVPFWNTTGTFDILTDLAIIALPIYLLWAVQMPRSKKLLVFLVFGTRIFITPLTIMRIYFFNTISSPSLPDQTLTSYHAYLATTIQLNFAIFVACFPFLKPFMESMSSGGFASTLKPMDSSYGAGSKFSTFISGNSSRKASKPKGSYMMDSVTDSRASRSHNFSDMHVNALELPDTPRDDVDKSPSFHFGLTGGSPGDLGTLRPDKVTSFSHIGRVTPERSSARSSIGSDKMIIKRTTGWQVQESYEYDRGAEYGEGISKVDDEITPVPT</sequence>
<dbReference type="AlphaFoldDB" id="A0A194XLD5"/>
<feature type="transmembrane region" description="Helical" evidence="1">
    <location>
        <begin position="103"/>
        <end position="132"/>
    </location>
</feature>
<dbReference type="Proteomes" id="UP000070700">
    <property type="component" value="Unassembled WGS sequence"/>
</dbReference>
<feature type="transmembrane region" description="Helical" evidence="1">
    <location>
        <begin position="152"/>
        <end position="170"/>
    </location>
</feature>
<reference evidence="3 4" key="1">
    <citation type="submission" date="2015-10" db="EMBL/GenBank/DDBJ databases">
        <title>Full genome of DAOMC 229536 Phialocephala scopiformis, a fungal endophyte of spruce producing the potent anti-insectan compound rugulosin.</title>
        <authorList>
            <consortium name="DOE Joint Genome Institute"/>
            <person name="Walker A.K."/>
            <person name="Frasz S.L."/>
            <person name="Seifert K.A."/>
            <person name="Miller J.D."/>
            <person name="Mondo S.J."/>
            <person name="Labutti K."/>
            <person name="Lipzen A."/>
            <person name="Dockter R."/>
            <person name="Kennedy M."/>
            <person name="Grigoriev I.V."/>
            <person name="Spatafora J.W."/>
        </authorList>
    </citation>
    <scope>NUCLEOTIDE SEQUENCE [LARGE SCALE GENOMIC DNA]</scope>
    <source>
        <strain evidence="3 4">CBS 120377</strain>
    </source>
</reference>
<gene>
    <name evidence="3" type="ORF">LY89DRAFT_579345</name>
</gene>
<dbReference type="STRING" id="149040.A0A194XLD5"/>
<feature type="transmembrane region" description="Helical" evidence="1">
    <location>
        <begin position="68"/>
        <end position="91"/>
    </location>
</feature>
<dbReference type="EMBL" id="KQ947409">
    <property type="protein sequence ID" value="KUJ20587.1"/>
    <property type="molecule type" value="Genomic_DNA"/>
</dbReference>
<proteinExistence type="predicted"/>
<dbReference type="RefSeq" id="XP_018074942.1">
    <property type="nucleotide sequence ID" value="XM_018208999.1"/>
</dbReference>
<keyword evidence="1" id="KW-1133">Transmembrane helix</keyword>
<feature type="domain" description="Rhodopsin" evidence="2">
    <location>
        <begin position="7"/>
        <end position="243"/>
    </location>
</feature>